<dbReference type="Proteomes" id="UP000276133">
    <property type="component" value="Unassembled WGS sequence"/>
</dbReference>
<evidence type="ECO:0000313" key="2">
    <source>
        <dbReference type="Proteomes" id="UP000276133"/>
    </source>
</evidence>
<organism evidence="1 2">
    <name type="scientific">Brachionus plicatilis</name>
    <name type="common">Marine rotifer</name>
    <name type="synonym">Brachionus muelleri</name>
    <dbReference type="NCBI Taxonomy" id="10195"/>
    <lineage>
        <taxon>Eukaryota</taxon>
        <taxon>Metazoa</taxon>
        <taxon>Spiralia</taxon>
        <taxon>Gnathifera</taxon>
        <taxon>Rotifera</taxon>
        <taxon>Eurotatoria</taxon>
        <taxon>Monogononta</taxon>
        <taxon>Pseudotrocha</taxon>
        <taxon>Ploima</taxon>
        <taxon>Brachionidae</taxon>
        <taxon>Brachionus</taxon>
    </lineage>
</organism>
<protein>
    <submittedName>
        <fullName evidence="1">Uncharacterized protein</fullName>
    </submittedName>
</protein>
<accession>A0A3M7T1I2</accession>
<name>A0A3M7T1I2_BRAPC</name>
<reference evidence="1 2" key="1">
    <citation type="journal article" date="2018" name="Sci. Rep.">
        <title>Genomic signatures of local adaptation to the degree of environmental predictability in rotifers.</title>
        <authorList>
            <person name="Franch-Gras L."/>
            <person name="Hahn C."/>
            <person name="Garcia-Roger E.M."/>
            <person name="Carmona M.J."/>
            <person name="Serra M."/>
            <person name="Gomez A."/>
        </authorList>
    </citation>
    <scope>NUCLEOTIDE SEQUENCE [LARGE SCALE GENOMIC DNA]</scope>
    <source>
        <strain evidence="1">HYR1</strain>
    </source>
</reference>
<proteinExistence type="predicted"/>
<evidence type="ECO:0000313" key="1">
    <source>
        <dbReference type="EMBL" id="RNA41789.1"/>
    </source>
</evidence>
<comment type="caution">
    <text evidence="1">The sequence shown here is derived from an EMBL/GenBank/DDBJ whole genome shotgun (WGS) entry which is preliminary data.</text>
</comment>
<keyword evidence="2" id="KW-1185">Reference proteome</keyword>
<sequence>MSPATSYHSAPFVIPLGKFSPHASSFKQMLNDENFSHLVMSNTNLIFCEIWNRQRDKTIQLCLRKIFI</sequence>
<gene>
    <name evidence="1" type="ORF">BpHYR1_051302</name>
</gene>
<dbReference type="EMBL" id="REGN01000457">
    <property type="protein sequence ID" value="RNA41789.1"/>
    <property type="molecule type" value="Genomic_DNA"/>
</dbReference>
<dbReference type="AlphaFoldDB" id="A0A3M7T1I2"/>